<dbReference type="EMBL" id="JBAWKS010000002">
    <property type="protein sequence ID" value="MEI4551929.1"/>
    <property type="molecule type" value="Genomic_DNA"/>
</dbReference>
<comment type="caution">
    <text evidence="1">The sequence shown here is derived from an EMBL/GenBank/DDBJ whole genome shotgun (WGS) entry which is preliminary data.</text>
</comment>
<evidence type="ECO:0000313" key="1">
    <source>
        <dbReference type="EMBL" id="MEI4551929.1"/>
    </source>
</evidence>
<accession>A0ABU8EY71</accession>
<protein>
    <submittedName>
        <fullName evidence="1">Uncharacterized protein</fullName>
    </submittedName>
</protein>
<keyword evidence="2" id="KW-1185">Reference proteome</keyword>
<reference evidence="1 2" key="1">
    <citation type="submission" date="2023-12" db="EMBL/GenBank/DDBJ databases">
        <title>Friends and Foes: Symbiotic and Algicidal bacterial influence on Karenia brevis blooms.</title>
        <authorList>
            <person name="Fei C."/>
            <person name="Mohamed A.R."/>
            <person name="Booker A."/>
            <person name="Arshad M."/>
            <person name="Klass S."/>
            <person name="Ahn S."/>
            <person name="Gilbert P.M."/>
            <person name="Heil C.A."/>
            <person name="Martinez J.M."/>
            <person name="Amin S.A."/>
        </authorList>
    </citation>
    <scope>NUCLEOTIDE SEQUENCE [LARGE SCALE GENOMIC DNA]</scope>
    <source>
        <strain evidence="1 2">CE15</strain>
    </source>
</reference>
<dbReference type="Proteomes" id="UP001382455">
    <property type="component" value="Unassembled WGS sequence"/>
</dbReference>
<proteinExistence type="predicted"/>
<organism evidence="1 2">
    <name type="scientific">Pseudoalteromonas spongiae</name>
    <dbReference type="NCBI Taxonomy" id="298657"/>
    <lineage>
        <taxon>Bacteria</taxon>
        <taxon>Pseudomonadati</taxon>
        <taxon>Pseudomonadota</taxon>
        <taxon>Gammaproteobacteria</taxon>
        <taxon>Alteromonadales</taxon>
        <taxon>Pseudoalteromonadaceae</taxon>
        <taxon>Pseudoalteromonas</taxon>
    </lineage>
</organism>
<sequence length="100" mass="11370">MRKEFNFEIKGHQIKVTNSWFRGAKLYVDGDLRDFDKTFIALGNKVLMSANLGQFGTLEIIPLSAAFSVELDAYLVHGDARQHVFSSHKRLSLSEQRLAQ</sequence>
<dbReference type="RefSeq" id="WP_336436814.1">
    <property type="nucleotide sequence ID" value="NZ_JBAWKS010000002.1"/>
</dbReference>
<name>A0ABU8EY71_9GAMM</name>
<gene>
    <name evidence="1" type="ORF">WAE96_19790</name>
</gene>
<evidence type="ECO:0000313" key="2">
    <source>
        <dbReference type="Proteomes" id="UP001382455"/>
    </source>
</evidence>